<keyword evidence="2" id="KW-1185">Reference proteome</keyword>
<comment type="caution">
    <text evidence="1">The sequence shown here is derived from an EMBL/GenBank/DDBJ whole genome shotgun (WGS) entry which is preliminary data.</text>
</comment>
<protein>
    <recommendedName>
        <fullName evidence="3">YD repeat-containing protein</fullName>
    </recommendedName>
</protein>
<reference evidence="1" key="1">
    <citation type="submission" date="2020-10" db="EMBL/GenBank/DDBJ databases">
        <title>Mucilaginibacter mali sp. nov., isolated from rhizosphere soil of apple orchard.</title>
        <authorList>
            <person name="Lee J.-S."/>
            <person name="Kim H.S."/>
            <person name="Kim J.-S."/>
        </authorList>
    </citation>
    <scope>NUCLEOTIDE SEQUENCE</scope>
    <source>
        <strain evidence="1">KCTC 22746</strain>
    </source>
</reference>
<dbReference type="Proteomes" id="UP000622475">
    <property type="component" value="Unassembled WGS sequence"/>
</dbReference>
<dbReference type="EMBL" id="JADFFL010000003">
    <property type="protein sequence ID" value="MBE9662002.1"/>
    <property type="molecule type" value="Genomic_DNA"/>
</dbReference>
<accession>A0A929PX95</accession>
<evidence type="ECO:0008006" key="3">
    <source>
        <dbReference type="Google" id="ProtNLM"/>
    </source>
</evidence>
<dbReference type="RefSeq" id="WP_194111200.1">
    <property type="nucleotide sequence ID" value="NZ_JADFFL010000003.1"/>
</dbReference>
<evidence type="ECO:0000313" key="2">
    <source>
        <dbReference type="Proteomes" id="UP000622475"/>
    </source>
</evidence>
<evidence type="ECO:0000313" key="1">
    <source>
        <dbReference type="EMBL" id="MBE9662002.1"/>
    </source>
</evidence>
<name>A0A929PX95_9SPHI</name>
<dbReference type="Gene3D" id="2.180.10.10">
    <property type="entry name" value="RHS repeat-associated core"/>
    <property type="match status" value="1"/>
</dbReference>
<proteinExistence type="predicted"/>
<organism evidence="1 2">
    <name type="scientific">Mucilaginibacter myungsuensis</name>
    <dbReference type="NCBI Taxonomy" id="649104"/>
    <lineage>
        <taxon>Bacteria</taxon>
        <taxon>Pseudomonadati</taxon>
        <taxon>Bacteroidota</taxon>
        <taxon>Sphingobacteriia</taxon>
        <taxon>Sphingobacteriales</taxon>
        <taxon>Sphingobacteriaceae</taxon>
        <taxon>Mucilaginibacter</taxon>
    </lineage>
</organism>
<dbReference type="AlphaFoldDB" id="A0A929PX95"/>
<sequence length="255" mass="29020">MKLLSAYTCLLLLTLTQLSCKKKDTADPAPDAYRPLKSVFSGRDVWAYSYDAQNKLMQRAVQRGSAQIENNYTYTGGQLSRIDVSSQTYTSFERENGKIVAENEFNPMGLTRQFKFSYNTAGRVSQIDEIDKLSAGNSRSNQYTYDAEGQLSRIVTYGLQQNADRDTVLLQNYSAECNFDPWVISDFIQTDICRFHPLLITDAKRLPLRIHHTSNYGFVNTYTYRLQLSGRTITNIDIARSGSYGNSSEAFLLFY</sequence>
<gene>
    <name evidence="1" type="ORF">IRJ16_08895</name>
</gene>